<dbReference type="InterPro" id="IPR028747">
    <property type="entry name" value="CatSper2"/>
</dbReference>
<dbReference type="GO" id="GO:0030317">
    <property type="term" value="P:flagellated sperm motility"/>
    <property type="evidence" value="ECO:0007669"/>
    <property type="project" value="InterPro"/>
</dbReference>
<proteinExistence type="predicted"/>
<reference evidence="1" key="1">
    <citation type="submission" date="2025-08" db="UniProtKB">
        <authorList>
            <consortium name="Ensembl"/>
        </authorList>
    </citation>
    <scope>IDENTIFICATION</scope>
</reference>
<evidence type="ECO:0000313" key="2">
    <source>
        <dbReference type="Proteomes" id="UP000233020"/>
    </source>
</evidence>
<protein>
    <submittedName>
        <fullName evidence="1">Uncharacterized protein</fullName>
    </submittedName>
</protein>
<dbReference type="GO" id="GO:0036128">
    <property type="term" value="C:CatSper complex"/>
    <property type="evidence" value="ECO:0007669"/>
    <property type="project" value="InterPro"/>
</dbReference>
<accession>A0A2K5CAJ5</accession>
<evidence type="ECO:0000313" key="1">
    <source>
        <dbReference type="Ensembl" id="ENSANAP00000005720.1"/>
    </source>
</evidence>
<organism evidence="1 2">
    <name type="scientific">Aotus nancymaae</name>
    <name type="common">Ma's night monkey</name>
    <dbReference type="NCBI Taxonomy" id="37293"/>
    <lineage>
        <taxon>Eukaryota</taxon>
        <taxon>Metazoa</taxon>
        <taxon>Chordata</taxon>
        <taxon>Craniata</taxon>
        <taxon>Vertebrata</taxon>
        <taxon>Euteleostomi</taxon>
        <taxon>Mammalia</taxon>
        <taxon>Eutheria</taxon>
        <taxon>Euarchontoglires</taxon>
        <taxon>Primates</taxon>
        <taxon>Haplorrhini</taxon>
        <taxon>Platyrrhini</taxon>
        <taxon>Aotidae</taxon>
        <taxon>Aotus</taxon>
    </lineage>
</organism>
<dbReference type="STRING" id="37293.ENSANAP00000005720"/>
<name>A0A2K5CAJ5_AOTNA</name>
<dbReference type="Proteomes" id="UP000233020">
    <property type="component" value="Unplaced"/>
</dbReference>
<dbReference type="GO" id="GO:0005227">
    <property type="term" value="F:calcium-activated cation channel activity"/>
    <property type="evidence" value="ECO:0007669"/>
    <property type="project" value="InterPro"/>
</dbReference>
<dbReference type="PANTHER" id="PTHR46923">
    <property type="entry name" value="CATION CHANNEL SPERM-ASSOCIATED PROTEIN 2"/>
    <property type="match status" value="1"/>
</dbReference>
<dbReference type="GO" id="GO:0009566">
    <property type="term" value="P:fertilization"/>
    <property type="evidence" value="ECO:0007669"/>
    <property type="project" value="TreeGrafter"/>
</dbReference>
<keyword evidence="2" id="KW-1185">Reference proteome</keyword>
<dbReference type="Ensembl" id="ENSANAT00000023483.1">
    <property type="protein sequence ID" value="ENSANAP00000005720.1"/>
    <property type="gene ID" value="ENSANAG00000020939.1"/>
</dbReference>
<dbReference type="PANTHER" id="PTHR46923:SF1">
    <property type="entry name" value="CATION CHANNEL SPERM-ASSOCIATED PROTEIN 2"/>
    <property type="match status" value="1"/>
</dbReference>
<dbReference type="GeneTree" id="ENSGT00910000144338"/>
<reference evidence="1" key="2">
    <citation type="submission" date="2025-09" db="UniProtKB">
        <authorList>
            <consortium name="Ensembl"/>
        </authorList>
    </citation>
    <scope>IDENTIFICATION</scope>
</reference>
<dbReference type="OMA" id="AVPWHTI"/>
<sequence length="116" mass="13388">MATYHQEGQVQLLRADAIRSRLIVTFSLIEHFCAEHTVRELLDPSRQKKLMLGDQQQLVRFSIKPQHTGQISQAQRLLRKLHVRCSQRPLLSLWAGWVVECIPHVTYFYTGCSSSA</sequence>
<dbReference type="AlphaFoldDB" id="A0A2K5CAJ5"/>
<dbReference type="GO" id="GO:0048240">
    <property type="term" value="P:sperm capacitation"/>
    <property type="evidence" value="ECO:0007669"/>
    <property type="project" value="TreeGrafter"/>
</dbReference>